<feature type="transmembrane region" description="Helical" evidence="2">
    <location>
        <begin position="292"/>
        <end position="314"/>
    </location>
</feature>
<dbReference type="InterPro" id="IPR036390">
    <property type="entry name" value="WH_DNA-bd_sf"/>
</dbReference>
<dbReference type="PROSITE" id="PS50186">
    <property type="entry name" value="DEP"/>
    <property type="match status" value="1"/>
</dbReference>
<organism evidence="4 5">
    <name type="scientific">Thecamonas trahens ATCC 50062</name>
    <dbReference type="NCBI Taxonomy" id="461836"/>
    <lineage>
        <taxon>Eukaryota</taxon>
        <taxon>Apusozoa</taxon>
        <taxon>Apusomonadida</taxon>
        <taxon>Apusomonadidae</taxon>
        <taxon>Thecamonas</taxon>
    </lineage>
</organism>
<evidence type="ECO:0000256" key="1">
    <source>
        <dbReference type="SAM" id="MobiDB-lite"/>
    </source>
</evidence>
<keyword evidence="2" id="KW-0812">Transmembrane</keyword>
<dbReference type="GO" id="GO:0035556">
    <property type="term" value="P:intracellular signal transduction"/>
    <property type="evidence" value="ECO:0007669"/>
    <property type="project" value="InterPro"/>
</dbReference>
<feature type="transmembrane region" description="Helical" evidence="2">
    <location>
        <begin position="196"/>
        <end position="214"/>
    </location>
</feature>
<proteinExistence type="predicted"/>
<evidence type="ECO:0000313" key="4">
    <source>
        <dbReference type="EMBL" id="KNC55650.1"/>
    </source>
</evidence>
<feature type="transmembrane region" description="Helical" evidence="2">
    <location>
        <begin position="156"/>
        <end position="176"/>
    </location>
</feature>
<dbReference type="InterPro" id="IPR011990">
    <property type="entry name" value="TPR-like_helical_dom_sf"/>
</dbReference>
<feature type="compositionally biased region" description="Low complexity" evidence="1">
    <location>
        <begin position="596"/>
        <end position="610"/>
    </location>
</feature>
<name>A0A0L0DTS2_THETB</name>
<evidence type="ECO:0000259" key="3">
    <source>
        <dbReference type="PROSITE" id="PS50186"/>
    </source>
</evidence>
<feature type="region of interest" description="Disordered" evidence="1">
    <location>
        <begin position="831"/>
        <end position="960"/>
    </location>
</feature>
<sequence>MLDQFTPDLRDDEKLLWHLRGRKYRHEIKNTLRRENKVPTVTSGIARGLRGTLLALVEKQPLASRSLQRLADFLPILVILVEFVQLVAVAASIAPAGLPVTAKRAVSLVTLNAVVIDSSVLSFWLFLSYQTLVGAALFGIFVIFGLMSAGRPSPPLWAVVLVRTLVRLLASVLYIPCLLSFVHPFSVASATLAERVTGGAALVVLLGLSALMVLNTYSADPESSDPTRREHTRLDCVVFVSKTLIILDVVFVASAVGSQIALLVLVGFGLVLTAAVHALQPYHWAVVDRLRSALFLTFTLITLGLYLASCVWELESTSVHFSLLVFGPLVPGLVLGYLGLLPRTKSTWVSYQLDRLLRPLELGHVAADVYTYHLERLLVSPQRLGLYGSLLSTAMRDYDAADAAFAAALEHGLAGTHVTDAAVWAFKSGIEAPELALYLEIALRDALTSNAIVLTVGIADDLVSEFEAHMMFLHLRRHVRSCGGVVLAHTAVHTAELETLLDTSPVFPHTLQRLLWSAFGGARLAEFGTRAQLVEARLRAHAAVVGLGRDALDVLVDIVRGPESIASSSELAAAVHNAISWQSQIESAMTGRESPSESTTSSSSMDSTNTAAYVGGDRENDGHEMTLPPAPVSAAQLLPPPPGRSMPCDVAADALAQLVSATISCESCVAETGNGGFVFMIEGYNAIDPSSHSTLRKLVSRHPDLPLVICTETLANRGGVALDESALPWIEWQRSGLSPLSSAMPSVKACDGVDTIRLLTVPRDAGNRRLSRTHTAANGMAAAAAAFDASAEPNFAFDVAVGDSQTEPLCAICVAIASMLDIGGEGCPLEANSSGSNGAASQTPATSDITVPLSDTTSVPDGTPHAPPKLSSGSTTPPARSRRHRTRRSVPLQLMDSPRPQDRRNTGRRRTVRDRRGGGDAVRSRPRRARKVAPQPTAGKDAASAEGGDEDTRHDTESTTMHELCADSRLRHAPSPACISLLRSLAIGGSESTSTLSGSASSSMLARESSLASLNVDQEHYMAFIELAAVIGREARLELLRLGFDAWCKAASRREPAEFDALLTSAENQQIIDVIGSGLRRRFVFRQAAVQQAVVSSMSADARATYAFHAARAMADASDKELSQPLAYLGYARMAWDVDLLIQAHLKLLDVPATQFVDNVRELLMLIDRGDRMADQARLVGGGEASVSLDDVEAGRAGSRSILTPYLARVRLTLMHKFGPMVPSYTERAGLQPDERVLEVACMARRKAVEAYLRALLADESESLFVKGGDAEHADDVLAVLAQFQATPEATVSQYALEAEVALSANDLVRAKGAVADGLVYAHHAKVSSVDRGVQGLTASAGWVLRRASQFRRALQWHKVALRHARRGANRSGEAAALWGLGLAERDNGKLKVAESHLAQARDLANWLSNVRWAAEIEHALVVTHLRRGGWELAREQCLQIFNKRLSEKAVDLALVTLAQLALLQHDDELFASAVATILAETSNRNTLGDAFLLTAMHAFRDALENQPGCLPAGVPPTQNALHAAARGYGDRLTAATRARAMLSDMQAVSRENARLGRHRQSPATRSAMLAVTMVAADVILSSDEVEATPTPGGHSLVKAQYSLSSLSELDVGSVKELIKLRSDAGSTGARRNEPVRRWTIGEYMKLVADIRRELVGSRRYKLKEYVDVFVGREFVAWMVESGRSPNRKDALTQGRNMVAYGLVAHVYEDHDMEDKRFFYRIRV</sequence>
<keyword evidence="2" id="KW-0472">Membrane</keyword>
<feature type="transmembrane region" description="Helical" evidence="2">
    <location>
        <begin position="234"/>
        <end position="254"/>
    </location>
</feature>
<feature type="transmembrane region" description="Helical" evidence="2">
    <location>
        <begin position="320"/>
        <end position="340"/>
    </location>
</feature>
<dbReference type="Gene3D" id="1.10.10.10">
    <property type="entry name" value="Winged helix-like DNA-binding domain superfamily/Winged helix DNA-binding domain"/>
    <property type="match status" value="1"/>
</dbReference>
<feature type="transmembrane region" description="Helical" evidence="2">
    <location>
        <begin position="105"/>
        <end position="126"/>
    </location>
</feature>
<reference evidence="4 5" key="1">
    <citation type="submission" date="2010-05" db="EMBL/GenBank/DDBJ databases">
        <title>The Genome Sequence of Thecamonas trahens ATCC 50062.</title>
        <authorList>
            <consortium name="The Broad Institute Genome Sequencing Platform"/>
            <person name="Russ C."/>
            <person name="Cuomo C."/>
            <person name="Shea T."/>
            <person name="Young S.K."/>
            <person name="Zeng Q."/>
            <person name="Koehrsen M."/>
            <person name="Haas B."/>
            <person name="Borodovsky M."/>
            <person name="Guigo R."/>
            <person name="Alvarado L."/>
            <person name="Berlin A."/>
            <person name="Bochicchio J."/>
            <person name="Borenstein D."/>
            <person name="Chapman S."/>
            <person name="Chen Z."/>
            <person name="Freedman E."/>
            <person name="Gellesch M."/>
            <person name="Goldberg J."/>
            <person name="Griggs A."/>
            <person name="Gujja S."/>
            <person name="Heilman E."/>
            <person name="Heiman D."/>
            <person name="Hepburn T."/>
            <person name="Howarth C."/>
            <person name="Jen D."/>
            <person name="Larson L."/>
            <person name="Mehta T."/>
            <person name="Park D."/>
            <person name="Pearson M."/>
            <person name="Roberts A."/>
            <person name="Saif S."/>
            <person name="Shenoy N."/>
            <person name="Sisk P."/>
            <person name="Stolte C."/>
            <person name="Sykes S."/>
            <person name="Thomson T."/>
            <person name="Walk T."/>
            <person name="White J."/>
            <person name="Yandava C."/>
            <person name="Burger G."/>
            <person name="Gray M.W."/>
            <person name="Holland P.W.H."/>
            <person name="King N."/>
            <person name="Lang F.B.F."/>
            <person name="Roger A.J."/>
            <person name="Ruiz-Trillo I."/>
            <person name="Lander E."/>
            <person name="Nusbaum C."/>
        </authorList>
    </citation>
    <scope>NUCLEOTIDE SEQUENCE [LARGE SCALE GENOMIC DNA]</scope>
    <source>
        <strain evidence="4 5">ATCC 50062</strain>
    </source>
</reference>
<dbReference type="OrthoDB" id="2133778at2759"/>
<keyword evidence="2" id="KW-1133">Transmembrane helix</keyword>
<protein>
    <recommendedName>
        <fullName evidence="3">DEP domain-containing protein</fullName>
    </recommendedName>
</protein>
<dbReference type="InterPro" id="IPR000591">
    <property type="entry name" value="DEP_dom"/>
</dbReference>
<dbReference type="InterPro" id="IPR036388">
    <property type="entry name" value="WH-like_DNA-bd_sf"/>
</dbReference>
<dbReference type="Proteomes" id="UP000054408">
    <property type="component" value="Unassembled WGS sequence"/>
</dbReference>
<feature type="compositionally biased region" description="Low complexity" evidence="1">
    <location>
        <begin position="831"/>
        <end position="841"/>
    </location>
</feature>
<feature type="compositionally biased region" description="Polar residues" evidence="1">
    <location>
        <begin position="842"/>
        <end position="860"/>
    </location>
</feature>
<dbReference type="SMART" id="SM00049">
    <property type="entry name" value="DEP"/>
    <property type="match status" value="1"/>
</dbReference>
<dbReference type="GeneID" id="25561637"/>
<accession>A0A0L0DTS2</accession>
<feature type="region of interest" description="Disordered" evidence="1">
    <location>
        <begin position="586"/>
        <end position="641"/>
    </location>
</feature>
<gene>
    <name evidence="4" type="ORF">AMSG_01919</name>
</gene>
<feature type="transmembrane region" description="Helical" evidence="2">
    <location>
        <begin position="132"/>
        <end position="149"/>
    </location>
</feature>
<keyword evidence="5" id="KW-1185">Reference proteome</keyword>
<dbReference type="SUPFAM" id="SSF46785">
    <property type="entry name" value="Winged helix' DNA-binding domain"/>
    <property type="match status" value="1"/>
</dbReference>
<evidence type="ECO:0000256" key="2">
    <source>
        <dbReference type="SAM" id="Phobius"/>
    </source>
</evidence>
<dbReference type="Gene3D" id="1.25.40.10">
    <property type="entry name" value="Tetratricopeptide repeat domain"/>
    <property type="match status" value="1"/>
</dbReference>
<feature type="transmembrane region" description="Helical" evidence="2">
    <location>
        <begin position="73"/>
        <end position="93"/>
    </location>
</feature>
<dbReference type="Pfam" id="PF00610">
    <property type="entry name" value="DEP"/>
    <property type="match status" value="1"/>
</dbReference>
<dbReference type="EMBL" id="GL349439">
    <property type="protein sequence ID" value="KNC55650.1"/>
    <property type="molecule type" value="Genomic_DNA"/>
</dbReference>
<dbReference type="RefSeq" id="XP_013761420.1">
    <property type="nucleotide sequence ID" value="XM_013905966.1"/>
</dbReference>
<evidence type="ECO:0000313" key="5">
    <source>
        <dbReference type="Proteomes" id="UP000054408"/>
    </source>
</evidence>
<dbReference type="SUPFAM" id="SSF48452">
    <property type="entry name" value="TPR-like"/>
    <property type="match status" value="1"/>
</dbReference>
<feature type="domain" description="DEP" evidence="3">
    <location>
        <begin position="1647"/>
        <end position="1724"/>
    </location>
</feature>
<feature type="transmembrane region" description="Helical" evidence="2">
    <location>
        <begin position="260"/>
        <end position="280"/>
    </location>
</feature>